<gene>
    <name evidence="1" type="ORF">TRIUR3_34969</name>
</gene>
<organism evidence="1">
    <name type="scientific">Triticum urartu</name>
    <name type="common">Red wild einkorn</name>
    <name type="synonym">Crithodium urartu</name>
    <dbReference type="NCBI Taxonomy" id="4572"/>
    <lineage>
        <taxon>Eukaryota</taxon>
        <taxon>Viridiplantae</taxon>
        <taxon>Streptophyta</taxon>
        <taxon>Embryophyta</taxon>
        <taxon>Tracheophyta</taxon>
        <taxon>Spermatophyta</taxon>
        <taxon>Magnoliopsida</taxon>
        <taxon>Liliopsida</taxon>
        <taxon>Poales</taxon>
        <taxon>Poaceae</taxon>
        <taxon>BOP clade</taxon>
        <taxon>Pooideae</taxon>
        <taxon>Triticodae</taxon>
        <taxon>Triticeae</taxon>
        <taxon>Triticinae</taxon>
        <taxon>Triticum</taxon>
    </lineage>
</organism>
<dbReference type="AlphaFoldDB" id="M8AK86"/>
<protein>
    <submittedName>
        <fullName evidence="1">Uncharacterized protein</fullName>
    </submittedName>
</protein>
<name>M8AK86_TRIUA</name>
<proteinExistence type="predicted"/>
<reference evidence="1" key="1">
    <citation type="journal article" date="2013" name="Nature">
        <title>Draft genome of the wheat A-genome progenitor Triticum urartu.</title>
        <authorList>
            <person name="Ling H.Q."/>
            <person name="Zhao S."/>
            <person name="Liu D."/>
            <person name="Wang J."/>
            <person name="Sun H."/>
            <person name="Zhang C."/>
            <person name="Fan H."/>
            <person name="Li D."/>
            <person name="Dong L."/>
            <person name="Tao Y."/>
            <person name="Gao C."/>
            <person name="Wu H."/>
            <person name="Li Y."/>
            <person name="Cui Y."/>
            <person name="Guo X."/>
            <person name="Zheng S."/>
            <person name="Wang B."/>
            <person name="Yu K."/>
            <person name="Liang Q."/>
            <person name="Yang W."/>
            <person name="Lou X."/>
            <person name="Chen J."/>
            <person name="Feng M."/>
            <person name="Jian J."/>
            <person name="Zhang X."/>
            <person name="Luo G."/>
            <person name="Jiang Y."/>
            <person name="Liu J."/>
            <person name="Wang Z."/>
            <person name="Sha Y."/>
            <person name="Zhang B."/>
            <person name="Wu H."/>
            <person name="Tang D."/>
            <person name="Shen Q."/>
            <person name="Xue P."/>
            <person name="Zou S."/>
            <person name="Wang X."/>
            <person name="Liu X."/>
            <person name="Wang F."/>
            <person name="Yang Y."/>
            <person name="An X."/>
            <person name="Dong Z."/>
            <person name="Zhang K."/>
            <person name="Zhang X."/>
            <person name="Luo M.C."/>
            <person name="Dvorak J."/>
            <person name="Tong Y."/>
            <person name="Wang J."/>
            <person name="Yang H."/>
            <person name="Li Z."/>
            <person name="Wang D."/>
            <person name="Zhang A."/>
            <person name="Wang J."/>
        </authorList>
    </citation>
    <scope>NUCLEOTIDE SEQUENCE</scope>
</reference>
<evidence type="ECO:0000313" key="1">
    <source>
        <dbReference type="EMBL" id="EMS61219.1"/>
    </source>
</evidence>
<dbReference type="EMBL" id="KD099379">
    <property type="protein sequence ID" value="EMS61219.1"/>
    <property type="molecule type" value="Genomic_DNA"/>
</dbReference>
<dbReference type="OMA" id="PHWIDAP"/>
<accession>M8AK86</accession>
<sequence>MGTSPRPHSARPRLLSEATRGEEYTGGSAPANHMSPEALCLSYAPPASISTAALPYPSAVLGTTVVAPHWIDAPLSLCRRIQRVQRRNPRLLNLTAMGVPHSNSLACASMAKQCNLQEESWGVEDVQLGNPTRHDSRHRWPHVRWQDHRASPPAPTAPCSVQPRGFGVAEFVVTISSETCVTARVATMAPCVTTCSVNNLLHKERQQE</sequence>